<sequence length="331" mass="37719">MGFLEAVCQLAPFDITKWMMKPSQKKAQRPDCFILNLPPDLILSISEALTPAGRTILSQTCRPLCIILGKGPGAAKLSFDQQLEYLACHVRESPDEWLCELALKYTRMQHRHTSYQGYLQKLMAPYHNTNYNIHKIINKTLLGVQFSVFPKIVMGVDGNYRFLLLSIWRYHRNDNRRGLSVKDMGDLQICPHLQVYGFGRDPPCELSRAILELNNTQGDDNDGDDDDDGAIVEVNDVCSMCPTDFSLQAHAGYVDVRVWQDLGPEGSPWDPAWRVHTIPHKLRGYDDINYNLCRCYDLVVDHSRGDIRKLYNADSDGSVVLPSLNVFNRMR</sequence>
<dbReference type="STRING" id="1287681.M7SSR1"/>
<dbReference type="OMA" id="KCCKLHQ"/>
<dbReference type="HOGENOM" id="CLU_058270_0_0_1"/>
<dbReference type="AlphaFoldDB" id="M7SSR1"/>
<dbReference type="eggNOG" id="ENOG502R122">
    <property type="taxonomic scope" value="Eukaryota"/>
</dbReference>
<dbReference type="KEGG" id="ela:UCREL1_5704"/>
<evidence type="ECO:0000313" key="1">
    <source>
        <dbReference type="EMBL" id="EMR67287.1"/>
    </source>
</evidence>
<keyword evidence="2" id="KW-1185">Reference proteome</keyword>
<protein>
    <submittedName>
        <fullName evidence="1">Putative f-box domain containing protein</fullName>
    </submittedName>
</protein>
<dbReference type="Proteomes" id="UP000012174">
    <property type="component" value="Unassembled WGS sequence"/>
</dbReference>
<evidence type="ECO:0000313" key="2">
    <source>
        <dbReference type="Proteomes" id="UP000012174"/>
    </source>
</evidence>
<organism evidence="1 2">
    <name type="scientific">Eutypa lata (strain UCR-EL1)</name>
    <name type="common">Grapevine dieback disease fungus</name>
    <name type="synonym">Eutypa armeniacae</name>
    <dbReference type="NCBI Taxonomy" id="1287681"/>
    <lineage>
        <taxon>Eukaryota</taxon>
        <taxon>Fungi</taxon>
        <taxon>Dikarya</taxon>
        <taxon>Ascomycota</taxon>
        <taxon>Pezizomycotina</taxon>
        <taxon>Sordariomycetes</taxon>
        <taxon>Xylariomycetidae</taxon>
        <taxon>Xylariales</taxon>
        <taxon>Diatrypaceae</taxon>
        <taxon>Eutypa</taxon>
    </lineage>
</organism>
<dbReference type="EMBL" id="KB706466">
    <property type="protein sequence ID" value="EMR67287.1"/>
    <property type="molecule type" value="Genomic_DNA"/>
</dbReference>
<dbReference type="OrthoDB" id="3766406at2759"/>
<gene>
    <name evidence="1" type="ORF">UCREL1_5704</name>
</gene>
<proteinExistence type="predicted"/>
<reference evidence="2" key="1">
    <citation type="journal article" date="2013" name="Genome Announc.">
        <title>Draft genome sequence of the grapevine dieback fungus Eutypa lata UCR-EL1.</title>
        <authorList>
            <person name="Blanco-Ulate B."/>
            <person name="Rolshausen P.E."/>
            <person name="Cantu D."/>
        </authorList>
    </citation>
    <scope>NUCLEOTIDE SEQUENCE [LARGE SCALE GENOMIC DNA]</scope>
    <source>
        <strain evidence="2">UCR-EL1</strain>
    </source>
</reference>
<name>M7SSR1_EUTLA</name>
<accession>M7SSR1</accession>